<dbReference type="PANTHER" id="PTHR34145">
    <property type="entry name" value="OS02G0105600 PROTEIN"/>
    <property type="match status" value="1"/>
</dbReference>
<organism evidence="2 3">
    <name type="scientific">Rosa chinensis</name>
    <name type="common">China rose</name>
    <dbReference type="NCBI Taxonomy" id="74649"/>
    <lineage>
        <taxon>Eukaryota</taxon>
        <taxon>Viridiplantae</taxon>
        <taxon>Streptophyta</taxon>
        <taxon>Embryophyta</taxon>
        <taxon>Tracheophyta</taxon>
        <taxon>Spermatophyta</taxon>
        <taxon>Magnoliopsida</taxon>
        <taxon>eudicotyledons</taxon>
        <taxon>Gunneridae</taxon>
        <taxon>Pentapetalae</taxon>
        <taxon>rosids</taxon>
        <taxon>fabids</taxon>
        <taxon>Rosales</taxon>
        <taxon>Rosaceae</taxon>
        <taxon>Rosoideae</taxon>
        <taxon>Rosoideae incertae sedis</taxon>
        <taxon>Rosa</taxon>
    </lineage>
</organism>
<dbReference type="SUPFAM" id="SSF81383">
    <property type="entry name" value="F-box domain"/>
    <property type="match status" value="1"/>
</dbReference>
<comment type="caution">
    <text evidence="2">The sequence shown here is derived from an EMBL/GenBank/DDBJ whole genome shotgun (WGS) entry which is preliminary data.</text>
</comment>
<dbReference type="Gramene" id="PRQ23064">
    <property type="protein sequence ID" value="PRQ23064"/>
    <property type="gene ID" value="RchiOBHm_Chr6g0257131"/>
</dbReference>
<dbReference type="Gene3D" id="1.20.1280.50">
    <property type="match status" value="1"/>
</dbReference>
<name>A0A2P6PMA7_ROSCH</name>
<sequence>MTTAKNPILPQLPDDIIHQILRLLPTKSAVRMRCVSKQFEDLWSINLDEGDPLDKDDDNPHQHTEFINFSETSLDSRKNDKHVDKFRLRMLRYSPKDSAIISRYLRFAFKRNVMVLDLSLRSKPGLAYYNMSSAFLERNYITTLNLECVRMNLGNHGIKLPLLRTMSFKSVEVDSQDSLTRLVSSCPNMENLSLNFKYATHEKFCLSLETLLGLKYITTLHLENMKIKSDTDDRRVLYTNDGRERHLPLKTMSLKTVHLKLCTFHDLISRCPSVEYLSLSSCSFPRRSSIQFSCSSLKTLEVTDCNAQQFNVEATNLESFTLVSEIPLLGSEIGQLTRTALHDCKNLKHVNIRSEHLHDIVLGGCRDCVEATIDTPNLRYFNFIGNLKTTISMEAPNLLEAKITLLCGRQFPTLVDFLKIFGHSKKILLHVDDAEVDFVFPESFRKSVSCPPLPSLKHLVVYRKEKLKERDSDLQNSMLWMAPCAELKIKNK</sequence>
<dbReference type="Proteomes" id="UP000238479">
    <property type="component" value="Chromosome 6"/>
</dbReference>
<dbReference type="Pfam" id="PF00646">
    <property type="entry name" value="F-box"/>
    <property type="match status" value="1"/>
</dbReference>
<keyword evidence="3" id="KW-1185">Reference proteome</keyword>
<dbReference type="AlphaFoldDB" id="A0A2P6PMA7"/>
<reference evidence="2 3" key="1">
    <citation type="journal article" date="2018" name="Nat. Genet.">
        <title>The Rosa genome provides new insights in the design of modern roses.</title>
        <authorList>
            <person name="Bendahmane M."/>
        </authorList>
    </citation>
    <scope>NUCLEOTIDE SEQUENCE [LARGE SCALE GENOMIC DNA]</scope>
    <source>
        <strain evidence="3">cv. Old Blush</strain>
    </source>
</reference>
<proteinExistence type="predicted"/>
<dbReference type="PANTHER" id="PTHR34145:SF69">
    <property type="entry name" value="FBD DOMAIN-CONTAINING PROTEIN"/>
    <property type="match status" value="1"/>
</dbReference>
<protein>
    <submittedName>
        <fullName evidence="2">Putative F-box domain, leucine-rich repeat domain, L domain-containing protein</fullName>
    </submittedName>
</protein>
<dbReference type="Gene3D" id="3.80.10.10">
    <property type="entry name" value="Ribonuclease Inhibitor"/>
    <property type="match status" value="1"/>
</dbReference>
<gene>
    <name evidence="2" type="ORF">RchiOBHm_Chr6g0257131</name>
</gene>
<dbReference type="EMBL" id="PDCK01000044">
    <property type="protein sequence ID" value="PRQ23064.1"/>
    <property type="molecule type" value="Genomic_DNA"/>
</dbReference>
<dbReference type="SMART" id="SM00256">
    <property type="entry name" value="FBOX"/>
    <property type="match status" value="1"/>
</dbReference>
<feature type="domain" description="F-box" evidence="1">
    <location>
        <begin position="6"/>
        <end position="42"/>
    </location>
</feature>
<dbReference type="SUPFAM" id="SSF52047">
    <property type="entry name" value="RNI-like"/>
    <property type="match status" value="1"/>
</dbReference>
<dbReference type="InterPro" id="IPR032675">
    <property type="entry name" value="LRR_dom_sf"/>
</dbReference>
<dbReference type="InterPro" id="IPR053772">
    <property type="entry name" value="At1g61320/At1g61330-like"/>
</dbReference>
<dbReference type="InterPro" id="IPR013101">
    <property type="entry name" value="LRR_PRU1-like"/>
</dbReference>
<evidence type="ECO:0000313" key="2">
    <source>
        <dbReference type="EMBL" id="PRQ23064.1"/>
    </source>
</evidence>
<dbReference type="Pfam" id="PF07723">
    <property type="entry name" value="LRR_2"/>
    <property type="match status" value="1"/>
</dbReference>
<dbReference type="Pfam" id="PF24758">
    <property type="entry name" value="LRR_At5g56370"/>
    <property type="match status" value="1"/>
</dbReference>
<dbReference type="PROSITE" id="PS50181">
    <property type="entry name" value="FBOX"/>
    <property type="match status" value="1"/>
</dbReference>
<dbReference type="InterPro" id="IPR036047">
    <property type="entry name" value="F-box-like_dom_sf"/>
</dbReference>
<accession>A0A2P6PMA7</accession>
<dbReference type="InterPro" id="IPR055411">
    <property type="entry name" value="LRR_FXL15/At3g58940/PEG3-like"/>
</dbReference>
<dbReference type="InterPro" id="IPR001810">
    <property type="entry name" value="F-box_dom"/>
</dbReference>
<evidence type="ECO:0000313" key="3">
    <source>
        <dbReference type="Proteomes" id="UP000238479"/>
    </source>
</evidence>
<evidence type="ECO:0000259" key="1">
    <source>
        <dbReference type="PROSITE" id="PS50181"/>
    </source>
</evidence>